<dbReference type="EMBL" id="DSOV01000009">
    <property type="protein sequence ID" value="HEN41336.1"/>
    <property type="molecule type" value="Genomic_DNA"/>
</dbReference>
<dbReference type="PIRSF" id="PIRSF005739">
    <property type="entry name" value="O-mtase"/>
    <property type="match status" value="1"/>
</dbReference>
<evidence type="ECO:0000259" key="6">
    <source>
        <dbReference type="Pfam" id="PF08100"/>
    </source>
</evidence>
<dbReference type="InterPro" id="IPR036390">
    <property type="entry name" value="WH_DNA-bd_sf"/>
</dbReference>
<dbReference type="CDD" id="cd02440">
    <property type="entry name" value="AdoMet_MTases"/>
    <property type="match status" value="1"/>
</dbReference>
<feature type="domain" description="O-methyltransferase C-terminal" evidence="5">
    <location>
        <begin position="127"/>
        <end position="311"/>
    </location>
</feature>
<evidence type="ECO:0000256" key="3">
    <source>
        <dbReference type="ARBA" id="ARBA00022691"/>
    </source>
</evidence>
<feature type="active site" description="Proton acceptor" evidence="4">
    <location>
        <position position="239"/>
    </location>
</feature>
<keyword evidence="2 7" id="KW-0808">Transferase</keyword>
<name>A0A831XL94_GEOME</name>
<accession>A0A831XL94</accession>
<proteinExistence type="predicted"/>
<evidence type="ECO:0000259" key="5">
    <source>
        <dbReference type="Pfam" id="PF00891"/>
    </source>
</evidence>
<dbReference type="InterPro" id="IPR029063">
    <property type="entry name" value="SAM-dependent_MTases_sf"/>
</dbReference>
<dbReference type="Gene3D" id="1.10.10.10">
    <property type="entry name" value="Winged helix-like DNA-binding domain superfamily/Winged helix DNA-binding domain"/>
    <property type="match status" value="1"/>
</dbReference>
<sequence>MEEKSWTQAELLQLSGGYWSACALHAAVSLDVATPLAGAALTAAEVAGRCGLDVRGAAMLLDALAAMALVRKRDERYEATPFAARYLAKDSPDYLGHIIMHHHHLMAGWSRLHEAVRSGSPVRESASHGDDEGARESFLMGMFNLAMQIAPKVVPLVDLSGRRRLLDLGGGPGTWAIHFCLRNPGLEAVVYDLPTTRRFAEETIARFGLGARIGFAAGDFLESDLPAGFDVVWLSHILHAYGPGQCAAILEKAAAALEPGGLLLVQEFILDDDRTGPLFPALFSLNMLVGTGSGQSYAEGELCAMLAAAGLRDVQRLPLELPNGAGIIAGTVRHNG</sequence>
<dbReference type="SUPFAM" id="SSF46785">
    <property type="entry name" value="Winged helix' DNA-binding domain"/>
    <property type="match status" value="1"/>
</dbReference>
<dbReference type="GO" id="GO:0046983">
    <property type="term" value="F:protein dimerization activity"/>
    <property type="evidence" value="ECO:0007669"/>
    <property type="project" value="InterPro"/>
</dbReference>
<dbReference type="Gene3D" id="3.40.50.150">
    <property type="entry name" value="Vaccinia Virus protein VP39"/>
    <property type="match status" value="1"/>
</dbReference>
<dbReference type="SUPFAM" id="SSF53335">
    <property type="entry name" value="S-adenosyl-L-methionine-dependent methyltransferases"/>
    <property type="match status" value="1"/>
</dbReference>
<dbReference type="PROSITE" id="PS51683">
    <property type="entry name" value="SAM_OMT_II"/>
    <property type="match status" value="1"/>
</dbReference>
<dbReference type="Pfam" id="PF08100">
    <property type="entry name" value="Dimerisation"/>
    <property type="match status" value="1"/>
</dbReference>
<dbReference type="InterPro" id="IPR036388">
    <property type="entry name" value="WH-like_DNA-bd_sf"/>
</dbReference>
<dbReference type="InterPro" id="IPR012967">
    <property type="entry name" value="COMT_dimerisation"/>
</dbReference>
<dbReference type="AlphaFoldDB" id="A0A831XL94"/>
<dbReference type="GO" id="GO:0032259">
    <property type="term" value="P:methylation"/>
    <property type="evidence" value="ECO:0007669"/>
    <property type="project" value="UniProtKB-KW"/>
</dbReference>
<keyword evidence="3" id="KW-0949">S-adenosyl-L-methionine</keyword>
<gene>
    <name evidence="7" type="ORF">ENQ87_03010</name>
</gene>
<evidence type="ECO:0000256" key="2">
    <source>
        <dbReference type="ARBA" id="ARBA00022679"/>
    </source>
</evidence>
<evidence type="ECO:0000256" key="1">
    <source>
        <dbReference type="ARBA" id="ARBA00022603"/>
    </source>
</evidence>
<evidence type="ECO:0000313" key="7">
    <source>
        <dbReference type="EMBL" id="HEN41336.1"/>
    </source>
</evidence>
<dbReference type="PANTHER" id="PTHR43712:SF2">
    <property type="entry name" value="O-METHYLTRANSFERASE CICE"/>
    <property type="match status" value="1"/>
</dbReference>
<reference evidence="7" key="1">
    <citation type="journal article" date="2020" name="mSystems">
        <title>Genome- and Community-Level Interaction Insights into Carbon Utilization and Element Cycling Functions of Hydrothermarchaeota in Hydrothermal Sediment.</title>
        <authorList>
            <person name="Zhou Z."/>
            <person name="Liu Y."/>
            <person name="Xu W."/>
            <person name="Pan J."/>
            <person name="Luo Z.H."/>
            <person name="Li M."/>
        </authorList>
    </citation>
    <scope>NUCLEOTIDE SEQUENCE [LARGE SCALE GENOMIC DNA]</scope>
    <source>
        <strain evidence="7">SpSt-349</strain>
    </source>
</reference>
<comment type="caution">
    <text evidence="7">The sequence shown here is derived from an EMBL/GenBank/DDBJ whole genome shotgun (WGS) entry which is preliminary data.</text>
</comment>
<protein>
    <submittedName>
        <fullName evidence="7">Methyltransferase domain-containing protein</fullName>
    </submittedName>
</protein>
<dbReference type="InterPro" id="IPR016461">
    <property type="entry name" value="COMT-like"/>
</dbReference>
<dbReference type="PANTHER" id="PTHR43712">
    <property type="entry name" value="PUTATIVE (AFU_ORTHOLOGUE AFUA_4G14580)-RELATED"/>
    <property type="match status" value="1"/>
</dbReference>
<dbReference type="GO" id="GO:0008171">
    <property type="term" value="F:O-methyltransferase activity"/>
    <property type="evidence" value="ECO:0007669"/>
    <property type="project" value="InterPro"/>
</dbReference>
<feature type="domain" description="O-methyltransferase dimerisation" evidence="6">
    <location>
        <begin position="12"/>
        <end position="88"/>
    </location>
</feature>
<evidence type="ECO:0000256" key="4">
    <source>
        <dbReference type="PIRSR" id="PIRSR005739-1"/>
    </source>
</evidence>
<keyword evidence="1 7" id="KW-0489">Methyltransferase</keyword>
<organism evidence="7">
    <name type="scientific">Geobacter metallireducens</name>
    <dbReference type="NCBI Taxonomy" id="28232"/>
    <lineage>
        <taxon>Bacteria</taxon>
        <taxon>Pseudomonadati</taxon>
        <taxon>Thermodesulfobacteriota</taxon>
        <taxon>Desulfuromonadia</taxon>
        <taxon>Geobacterales</taxon>
        <taxon>Geobacteraceae</taxon>
        <taxon>Geobacter</taxon>
    </lineage>
</organism>
<dbReference type="Pfam" id="PF00891">
    <property type="entry name" value="Methyltransf_2"/>
    <property type="match status" value="1"/>
</dbReference>
<dbReference type="InterPro" id="IPR001077">
    <property type="entry name" value="COMT_C"/>
</dbReference>